<feature type="region of interest" description="Disordered" evidence="1">
    <location>
        <begin position="101"/>
        <end position="137"/>
    </location>
</feature>
<protein>
    <submittedName>
        <fullName evidence="2">Uncharacterized protein</fullName>
    </submittedName>
</protein>
<accession>A0A1Q9DFZ6</accession>
<keyword evidence="3" id="KW-1185">Reference proteome</keyword>
<dbReference type="Proteomes" id="UP000186817">
    <property type="component" value="Unassembled WGS sequence"/>
</dbReference>
<evidence type="ECO:0000256" key="1">
    <source>
        <dbReference type="SAM" id="MobiDB-lite"/>
    </source>
</evidence>
<dbReference type="AlphaFoldDB" id="A0A1Q9DFZ6"/>
<name>A0A1Q9DFZ6_SYMMI</name>
<sequence length="209" mass="23430">MKPVFRSTRGRKHQQPSLKVVTLTFSRPNGLHEDVYFESRPLGLRFSHTTPLTVTHVSSDYSNTARVNLGWVVTHVNKVPVPRFILDANAMLRDAVSQLPCDARGTPKKVARSSTDVAPGGPQRARSQPPWSSREDQDWLNSLPRSMSLEARLMAFSTKNLGRYLVFKAIIPDKYQRPQPIPEVEEEGTSWDAGSRKGMVGTVLADVFF</sequence>
<reference evidence="2 3" key="1">
    <citation type="submission" date="2016-02" db="EMBL/GenBank/DDBJ databases">
        <title>Genome analysis of coral dinoflagellate symbionts highlights evolutionary adaptations to a symbiotic lifestyle.</title>
        <authorList>
            <person name="Aranda M."/>
            <person name="Li Y."/>
            <person name="Liew Y.J."/>
            <person name="Baumgarten S."/>
            <person name="Simakov O."/>
            <person name="Wilson M."/>
            <person name="Piel J."/>
            <person name="Ashoor H."/>
            <person name="Bougouffa S."/>
            <person name="Bajic V.B."/>
            <person name="Ryu T."/>
            <person name="Ravasi T."/>
            <person name="Bayer T."/>
            <person name="Micklem G."/>
            <person name="Kim H."/>
            <person name="Bhak J."/>
            <person name="Lajeunesse T.C."/>
            <person name="Voolstra C.R."/>
        </authorList>
    </citation>
    <scope>NUCLEOTIDE SEQUENCE [LARGE SCALE GENOMIC DNA]</scope>
    <source>
        <strain evidence="2 3">CCMP2467</strain>
    </source>
</reference>
<comment type="caution">
    <text evidence="2">The sequence shown here is derived from an EMBL/GenBank/DDBJ whole genome shotgun (WGS) entry which is preliminary data.</text>
</comment>
<dbReference type="EMBL" id="LSRX01000558">
    <property type="protein sequence ID" value="OLP94078.1"/>
    <property type="molecule type" value="Genomic_DNA"/>
</dbReference>
<proteinExistence type="predicted"/>
<evidence type="ECO:0000313" key="3">
    <source>
        <dbReference type="Proteomes" id="UP000186817"/>
    </source>
</evidence>
<organism evidence="2 3">
    <name type="scientific">Symbiodinium microadriaticum</name>
    <name type="common">Dinoflagellate</name>
    <name type="synonym">Zooxanthella microadriatica</name>
    <dbReference type="NCBI Taxonomy" id="2951"/>
    <lineage>
        <taxon>Eukaryota</taxon>
        <taxon>Sar</taxon>
        <taxon>Alveolata</taxon>
        <taxon>Dinophyceae</taxon>
        <taxon>Suessiales</taxon>
        <taxon>Symbiodiniaceae</taxon>
        <taxon>Symbiodinium</taxon>
    </lineage>
</organism>
<gene>
    <name evidence="2" type="ORF">AK812_SmicGene23935</name>
</gene>
<dbReference type="OrthoDB" id="408192at2759"/>
<evidence type="ECO:0000313" key="2">
    <source>
        <dbReference type="EMBL" id="OLP94078.1"/>
    </source>
</evidence>